<feature type="signal peptide" evidence="2">
    <location>
        <begin position="1"/>
        <end position="16"/>
    </location>
</feature>
<proteinExistence type="predicted"/>
<dbReference type="EMBL" id="HBGJ01011232">
    <property type="protein sequence ID" value="CAD9248672.1"/>
    <property type="molecule type" value="Transcribed_RNA"/>
</dbReference>
<keyword evidence="2" id="KW-0732">Signal</keyword>
<evidence type="ECO:0000256" key="1">
    <source>
        <dbReference type="SAM" id="MobiDB-lite"/>
    </source>
</evidence>
<protein>
    <recommendedName>
        <fullName evidence="5">PDZ domain-containing protein</fullName>
    </recommendedName>
</protein>
<feature type="region of interest" description="Disordered" evidence="1">
    <location>
        <begin position="141"/>
        <end position="166"/>
    </location>
</feature>
<reference evidence="4" key="1">
    <citation type="submission" date="2021-01" db="EMBL/GenBank/DDBJ databases">
        <authorList>
            <person name="Corre E."/>
            <person name="Pelletier E."/>
            <person name="Niang G."/>
            <person name="Scheremetjew M."/>
            <person name="Finn R."/>
            <person name="Kale V."/>
            <person name="Holt S."/>
            <person name="Cochrane G."/>
            <person name="Meng A."/>
            <person name="Brown T."/>
            <person name="Cohen L."/>
        </authorList>
    </citation>
    <scope>NUCLEOTIDE SEQUENCE</scope>
    <source>
        <strain evidence="4">CCMP2877</strain>
    </source>
</reference>
<feature type="chain" id="PRO_5036192065" description="PDZ domain-containing protein" evidence="2">
    <location>
        <begin position="17"/>
        <end position="166"/>
    </location>
</feature>
<organism evidence="4">
    <name type="scientific">Phaeomonas parva</name>
    <dbReference type="NCBI Taxonomy" id="124430"/>
    <lineage>
        <taxon>Eukaryota</taxon>
        <taxon>Sar</taxon>
        <taxon>Stramenopiles</taxon>
        <taxon>Ochrophyta</taxon>
        <taxon>Pinguiophyceae</taxon>
        <taxon>Pinguiochrysidales</taxon>
        <taxon>Pinguiochrysidaceae</taxon>
        <taxon>Phaeomonas</taxon>
    </lineage>
</organism>
<dbReference type="EMBL" id="HBGJ01011231">
    <property type="protein sequence ID" value="CAD9248671.1"/>
    <property type="molecule type" value="Transcribed_RNA"/>
</dbReference>
<evidence type="ECO:0000256" key="2">
    <source>
        <dbReference type="SAM" id="SignalP"/>
    </source>
</evidence>
<accession>A0A6U4EGF8</accession>
<sequence length="166" mass="17956">MFKAVLCLLALGLARGLVAPRAPLRAGTGVRRSRIGELNMNDPLTNFFRAKRGVAAGDRIVEIKKPLGLVLEEDERGDVYVASVAGNAARTGKVNVGDQVVMCSATFGDEMWSTRGSGLYSVMNAVKVRATLKALDNIIKAKQRSRTPTPRTPTYPNLPYRPMPTA</sequence>
<gene>
    <name evidence="3" type="ORF">PPAR1163_LOCUS7031</name>
    <name evidence="4" type="ORF">PPAR1163_LOCUS7032</name>
</gene>
<evidence type="ECO:0000313" key="3">
    <source>
        <dbReference type="EMBL" id="CAD9248671.1"/>
    </source>
</evidence>
<name>A0A6U4EGF8_9STRA</name>
<feature type="compositionally biased region" description="Low complexity" evidence="1">
    <location>
        <begin position="146"/>
        <end position="158"/>
    </location>
</feature>
<dbReference type="PANTHER" id="PTHR47661">
    <property type="entry name" value="PHOSPHOGLUCAN PHOSPHATASE LSF1, CHLOROPLASTIC"/>
    <property type="match status" value="1"/>
</dbReference>
<evidence type="ECO:0000313" key="4">
    <source>
        <dbReference type="EMBL" id="CAD9248672.1"/>
    </source>
</evidence>
<dbReference type="AlphaFoldDB" id="A0A6U4EGF8"/>
<evidence type="ECO:0008006" key="5">
    <source>
        <dbReference type="Google" id="ProtNLM"/>
    </source>
</evidence>